<evidence type="ECO:0000256" key="1">
    <source>
        <dbReference type="SAM" id="Phobius"/>
    </source>
</evidence>
<sequence>MQFVALFTPSPHTLFLWSSLFYLYCFSAAKESEYFSFFQGKQYRRRGILLCILLEFIPQSLPIVSFALYSYAFLSTLPLLIYFTCLHHFTLIVLVKSAIYCLNLIYFCCLFSTKTKRKSGSQRGNGMSATADL</sequence>
<keyword evidence="1" id="KW-0812">Transmembrane</keyword>
<feature type="transmembrane region" description="Helical" evidence="1">
    <location>
        <begin position="6"/>
        <end position="26"/>
    </location>
</feature>
<keyword evidence="1" id="KW-1133">Transmembrane helix</keyword>
<name>A0A7S3G7Q9_9EUKA</name>
<proteinExistence type="predicted"/>
<evidence type="ECO:0000313" key="2">
    <source>
        <dbReference type="EMBL" id="CAE0257075.1"/>
    </source>
</evidence>
<dbReference type="AlphaFoldDB" id="A0A7S3G7Q9"/>
<protein>
    <submittedName>
        <fullName evidence="2">Uncharacterized protein</fullName>
    </submittedName>
</protein>
<organism evidence="2">
    <name type="scientific">Palpitomonas bilix</name>
    <dbReference type="NCBI Taxonomy" id="652834"/>
    <lineage>
        <taxon>Eukaryota</taxon>
        <taxon>Eukaryota incertae sedis</taxon>
    </lineage>
</organism>
<dbReference type="EMBL" id="HBIB01029794">
    <property type="protein sequence ID" value="CAE0257075.1"/>
    <property type="molecule type" value="Transcribed_RNA"/>
</dbReference>
<reference evidence="2" key="1">
    <citation type="submission" date="2021-01" db="EMBL/GenBank/DDBJ databases">
        <authorList>
            <person name="Corre E."/>
            <person name="Pelletier E."/>
            <person name="Niang G."/>
            <person name="Scheremetjew M."/>
            <person name="Finn R."/>
            <person name="Kale V."/>
            <person name="Holt S."/>
            <person name="Cochrane G."/>
            <person name="Meng A."/>
            <person name="Brown T."/>
            <person name="Cohen L."/>
        </authorList>
    </citation>
    <scope>NUCLEOTIDE SEQUENCE</scope>
    <source>
        <strain evidence="2">NIES-2562</strain>
    </source>
</reference>
<feature type="transmembrane region" description="Helical" evidence="1">
    <location>
        <begin position="47"/>
        <end position="69"/>
    </location>
</feature>
<keyword evidence="1" id="KW-0472">Membrane</keyword>
<accession>A0A7S3G7Q9</accession>
<feature type="transmembrane region" description="Helical" evidence="1">
    <location>
        <begin position="89"/>
        <end position="113"/>
    </location>
</feature>
<gene>
    <name evidence="2" type="ORF">PBIL07802_LOCUS19333</name>
</gene>